<dbReference type="InterPro" id="IPR038062">
    <property type="entry name" value="ScdA-like_N_sf"/>
</dbReference>
<dbReference type="Gene3D" id="1.10.3910.10">
    <property type="entry name" value="SP0561-like"/>
    <property type="match status" value="1"/>
</dbReference>
<comment type="caution">
    <text evidence="4">The sequence shown here is derived from an EMBL/GenBank/DDBJ whole genome shotgun (WGS) entry which is preliminary data.</text>
</comment>
<evidence type="ECO:0000259" key="2">
    <source>
        <dbReference type="Pfam" id="PF08984"/>
    </source>
</evidence>
<sequence length="292" mass="32981">METLEISAKTKISELIKWNKNSVEAIAKLSKPFEKLRNPILRKLMASRVTIAEAAKMGGCDVADFARVLKPLGFIMTSDGQEDTIEENTPTWLNDLPGTSIHVFDVRGILASGEDPLKEILKKFKVVSPDEALCIINKFIPVPLIRLLEKDGVRTFTKTVSADEYHTYFYKSVNGASEAKDEIPNADPADRNRATEGEKTDSEKIRMVDEREFEEVCTRFEKVKEIDVRDLQAPGPMEAILGILPDLEEDELLYVNHKRVPLYLLEEIADSDYQVYISNRGEGDVKVAIYRT</sequence>
<feature type="domain" description="DUF1858" evidence="2">
    <location>
        <begin position="6"/>
        <end position="65"/>
    </location>
</feature>
<name>A0ABV5CA82_9SPHI</name>
<dbReference type="RefSeq" id="WP_375556020.1">
    <property type="nucleotide sequence ID" value="NZ_JBBVGT010000001.1"/>
</dbReference>
<evidence type="ECO:0000256" key="1">
    <source>
        <dbReference type="SAM" id="MobiDB-lite"/>
    </source>
</evidence>
<evidence type="ECO:0000313" key="4">
    <source>
        <dbReference type="EMBL" id="MFB5944440.1"/>
    </source>
</evidence>
<organism evidence="4 5">
    <name type="scientific">Albibacterium profundi</name>
    <dbReference type="NCBI Taxonomy" id="3134906"/>
    <lineage>
        <taxon>Bacteria</taxon>
        <taxon>Pseudomonadati</taxon>
        <taxon>Bacteroidota</taxon>
        <taxon>Sphingobacteriia</taxon>
        <taxon>Sphingobacteriales</taxon>
        <taxon>Sphingobacteriaceae</taxon>
        <taxon>Albibacterium</taxon>
    </lineage>
</organism>
<dbReference type="Pfam" id="PF08984">
    <property type="entry name" value="DUF1858"/>
    <property type="match status" value="1"/>
</dbReference>
<feature type="domain" description="DUF2249" evidence="3">
    <location>
        <begin position="104"/>
        <end position="152"/>
    </location>
</feature>
<evidence type="ECO:0000313" key="5">
    <source>
        <dbReference type="Proteomes" id="UP001580928"/>
    </source>
</evidence>
<evidence type="ECO:0000259" key="3">
    <source>
        <dbReference type="Pfam" id="PF10006"/>
    </source>
</evidence>
<dbReference type="SUPFAM" id="SSF140683">
    <property type="entry name" value="SP0561-like"/>
    <property type="match status" value="1"/>
</dbReference>
<reference evidence="4 5" key="1">
    <citation type="submission" date="2024-04" db="EMBL/GenBank/DDBJ databases">
        <title>Albibacterium profundi sp. nov., isolated from sediment of the Challenger Deep of Mariana Trench.</title>
        <authorList>
            <person name="Wang Y."/>
        </authorList>
    </citation>
    <scope>NUCLEOTIDE SEQUENCE [LARGE SCALE GENOMIC DNA]</scope>
    <source>
        <strain evidence="4 5">RHL897</strain>
    </source>
</reference>
<dbReference type="InterPro" id="IPR018720">
    <property type="entry name" value="DUF2249"/>
</dbReference>
<protein>
    <submittedName>
        <fullName evidence="4">DUF2249 domain-containing protein</fullName>
    </submittedName>
</protein>
<dbReference type="EMBL" id="JBBVGT010000001">
    <property type="protein sequence ID" value="MFB5944440.1"/>
    <property type="molecule type" value="Genomic_DNA"/>
</dbReference>
<dbReference type="Proteomes" id="UP001580928">
    <property type="component" value="Unassembled WGS sequence"/>
</dbReference>
<feature type="domain" description="DUF2249" evidence="3">
    <location>
        <begin position="225"/>
        <end position="290"/>
    </location>
</feature>
<dbReference type="Pfam" id="PF10006">
    <property type="entry name" value="DUF2249"/>
    <property type="match status" value="2"/>
</dbReference>
<accession>A0ABV5CA82</accession>
<gene>
    <name evidence="4" type="ORF">WKR92_01200</name>
</gene>
<feature type="region of interest" description="Disordered" evidence="1">
    <location>
        <begin position="180"/>
        <end position="202"/>
    </location>
</feature>
<proteinExistence type="predicted"/>
<dbReference type="InterPro" id="IPR015077">
    <property type="entry name" value="DUF1858"/>
</dbReference>
<keyword evidence="5" id="KW-1185">Reference proteome</keyword>